<organism evidence="9 10">
    <name type="scientific">Rubrivirga litoralis</name>
    <dbReference type="NCBI Taxonomy" id="3075598"/>
    <lineage>
        <taxon>Bacteria</taxon>
        <taxon>Pseudomonadati</taxon>
        <taxon>Rhodothermota</taxon>
        <taxon>Rhodothermia</taxon>
        <taxon>Rhodothermales</taxon>
        <taxon>Rubricoccaceae</taxon>
        <taxon>Rubrivirga</taxon>
    </lineage>
</organism>
<gene>
    <name evidence="9" type="ORF">RM540_14595</name>
</gene>
<dbReference type="Pfam" id="PF01569">
    <property type="entry name" value="PAP2"/>
    <property type="match status" value="1"/>
</dbReference>
<evidence type="ECO:0000256" key="4">
    <source>
        <dbReference type="ARBA" id="ARBA00022801"/>
    </source>
</evidence>
<evidence type="ECO:0000313" key="9">
    <source>
        <dbReference type="EMBL" id="MDT0632984.1"/>
    </source>
</evidence>
<dbReference type="SMART" id="SM00014">
    <property type="entry name" value="acidPPc"/>
    <property type="match status" value="1"/>
</dbReference>
<evidence type="ECO:0000256" key="1">
    <source>
        <dbReference type="ARBA" id="ARBA00004651"/>
    </source>
</evidence>
<dbReference type="CDD" id="cd01610">
    <property type="entry name" value="PAP2_like"/>
    <property type="match status" value="1"/>
</dbReference>
<dbReference type="PANTHER" id="PTHR14969:SF62">
    <property type="entry name" value="DECAPRENYLPHOSPHORYL-5-PHOSPHORIBOSE PHOSPHATASE RV3807C-RELATED"/>
    <property type="match status" value="1"/>
</dbReference>
<dbReference type="InterPro" id="IPR036938">
    <property type="entry name" value="PAP2/HPO_sf"/>
</dbReference>
<reference evidence="9 10" key="1">
    <citation type="submission" date="2023-09" db="EMBL/GenBank/DDBJ databases">
        <authorList>
            <person name="Rey-Velasco X."/>
        </authorList>
    </citation>
    <scope>NUCLEOTIDE SEQUENCE [LARGE SCALE GENOMIC DNA]</scope>
    <source>
        <strain evidence="9 10">F394</strain>
    </source>
</reference>
<dbReference type="SUPFAM" id="SSF48317">
    <property type="entry name" value="Acid phosphatase/Vanadium-dependent haloperoxidase"/>
    <property type="match status" value="1"/>
</dbReference>
<protein>
    <submittedName>
        <fullName evidence="9">Phosphatase PAP2 family protein</fullName>
    </submittedName>
</protein>
<evidence type="ECO:0000256" key="6">
    <source>
        <dbReference type="ARBA" id="ARBA00023136"/>
    </source>
</evidence>
<evidence type="ECO:0000256" key="3">
    <source>
        <dbReference type="ARBA" id="ARBA00022692"/>
    </source>
</evidence>
<comment type="subcellular location">
    <subcellularLocation>
        <location evidence="1">Cell membrane</location>
        <topology evidence="1">Multi-pass membrane protein</topology>
    </subcellularLocation>
</comment>
<dbReference type="EMBL" id="JAVRHT010000045">
    <property type="protein sequence ID" value="MDT0632984.1"/>
    <property type="molecule type" value="Genomic_DNA"/>
</dbReference>
<evidence type="ECO:0000256" key="2">
    <source>
        <dbReference type="ARBA" id="ARBA00022475"/>
    </source>
</evidence>
<sequence length="230" mass="23398">MPPRPFALALVLVLLAASAGAQEAAPDSLPPQTDALDVRVLRAVYGVDAPAFTGPMRAVNAAAYPVFIGAAPALGLGALAGGADLDPALRLGAAEGGALALTYVLKRLVRRPRPYAAVAGVDARDRQHQGDDVFDPYSFPSGHTSTAFALATSLSLSYPEWYVVGPALAWAGAAGVARVWHGVHYPSDVLVGAGVGAGAAVLVHLLAPNVFGDDDREGGAVVPLVLVVPL</sequence>
<proteinExistence type="predicted"/>
<dbReference type="Gene3D" id="1.20.144.10">
    <property type="entry name" value="Phosphatidic acid phosphatase type 2/haloperoxidase"/>
    <property type="match status" value="1"/>
</dbReference>
<dbReference type="RefSeq" id="WP_311665422.1">
    <property type="nucleotide sequence ID" value="NZ_JAVRHT010000045.1"/>
</dbReference>
<evidence type="ECO:0000259" key="8">
    <source>
        <dbReference type="SMART" id="SM00014"/>
    </source>
</evidence>
<keyword evidence="7" id="KW-0732">Signal</keyword>
<feature type="signal peptide" evidence="7">
    <location>
        <begin position="1"/>
        <end position="24"/>
    </location>
</feature>
<accession>A0ABU3BUM1</accession>
<dbReference type="PANTHER" id="PTHR14969">
    <property type="entry name" value="SPHINGOSINE-1-PHOSPHATE PHOSPHOHYDROLASE"/>
    <property type="match status" value="1"/>
</dbReference>
<keyword evidence="4" id="KW-0378">Hydrolase</keyword>
<keyword evidence="5" id="KW-1133">Transmembrane helix</keyword>
<comment type="caution">
    <text evidence="9">The sequence shown here is derived from an EMBL/GenBank/DDBJ whole genome shotgun (WGS) entry which is preliminary data.</text>
</comment>
<dbReference type="Proteomes" id="UP001267426">
    <property type="component" value="Unassembled WGS sequence"/>
</dbReference>
<dbReference type="InterPro" id="IPR000326">
    <property type="entry name" value="PAP2/HPO"/>
</dbReference>
<name>A0ABU3BUM1_9BACT</name>
<feature type="chain" id="PRO_5045803948" evidence="7">
    <location>
        <begin position="25"/>
        <end position="230"/>
    </location>
</feature>
<keyword evidence="10" id="KW-1185">Reference proteome</keyword>
<feature type="domain" description="Phosphatidic acid phosphatase type 2/haloperoxidase" evidence="8">
    <location>
        <begin position="88"/>
        <end position="204"/>
    </location>
</feature>
<keyword evidence="3" id="KW-0812">Transmembrane</keyword>
<evidence type="ECO:0000256" key="7">
    <source>
        <dbReference type="SAM" id="SignalP"/>
    </source>
</evidence>
<keyword evidence="6" id="KW-0472">Membrane</keyword>
<keyword evidence="2" id="KW-1003">Cell membrane</keyword>
<evidence type="ECO:0000256" key="5">
    <source>
        <dbReference type="ARBA" id="ARBA00022989"/>
    </source>
</evidence>
<evidence type="ECO:0000313" key="10">
    <source>
        <dbReference type="Proteomes" id="UP001267426"/>
    </source>
</evidence>